<feature type="region of interest" description="Disordered" evidence="1">
    <location>
        <begin position="220"/>
        <end position="297"/>
    </location>
</feature>
<reference evidence="2" key="1">
    <citation type="journal article" date="2023" name="Mol. Phylogenet. Evol.">
        <title>Genome-scale phylogeny and comparative genomics of the fungal order Sordariales.</title>
        <authorList>
            <person name="Hensen N."/>
            <person name="Bonometti L."/>
            <person name="Westerberg I."/>
            <person name="Brannstrom I.O."/>
            <person name="Guillou S."/>
            <person name="Cros-Aarteil S."/>
            <person name="Calhoun S."/>
            <person name="Haridas S."/>
            <person name="Kuo A."/>
            <person name="Mondo S."/>
            <person name="Pangilinan J."/>
            <person name="Riley R."/>
            <person name="LaButti K."/>
            <person name="Andreopoulos B."/>
            <person name="Lipzen A."/>
            <person name="Chen C."/>
            <person name="Yan M."/>
            <person name="Daum C."/>
            <person name="Ng V."/>
            <person name="Clum A."/>
            <person name="Steindorff A."/>
            <person name="Ohm R.A."/>
            <person name="Martin F."/>
            <person name="Silar P."/>
            <person name="Natvig D.O."/>
            <person name="Lalanne C."/>
            <person name="Gautier V."/>
            <person name="Ament-Velasquez S.L."/>
            <person name="Kruys A."/>
            <person name="Hutchinson M.I."/>
            <person name="Powell A.J."/>
            <person name="Barry K."/>
            <person name="Miller A.N."/>
            <person name="Grigoriev I.V."/>
            <person name="Debuchy R."/>
            <person name="Gladieux P."/>
            <person name="Hiltunen Thoren M."/>
            <person name="Johannesson H."/>
        </authorList>
    </citation>
    <scope>NUCLEOTIDE SEQUENCE</scope>
    <source>
        <strain evidence="2">CBS 141.50</strain>
    </source>
</reference>
<evidence type="ECO:0000313" key="3">
    <source>
        <dbReference type="Proteomes" id="UP001302676"/>
    </source>
</evidence>
<feature type="region of interest" description="Disordered" evidence="1">
    <location>
        <begin position="518"/>
        <end position="537"/>
    </location>
</feature>
<organism evidence="2 3">
    <name type="scientific">Dichotomopilus funicola</name>
    <dbReference type="NCBI Taxonomy" id="1934379"/>
    <lineage>
        <taxon>Eukaryota</taxon>
        <taxon>Fungi</taxon>
        <taxon>Dikarya</taxon>
        <taxon>Ascomycota</taxon>
        <taxon>Pezizomycotina</taxon>
        <taxon>Sordariomycetes</taxon>
        <taxon>Sordariomycetidae</taxon>
        <taxon>Sordariales</taxon>
        <taxon>Chaetomiaceae</taxon>
        <taxon>Dichotomopilus</taxon>
    </lineage>
</organism>
<evidence type="ECO:0000256" key="1">
    <source>
        <dbReference type="SAM" id="MobiDB-lite"/>
    </source>
</evidence>
<proteinExistence type="predicted"/>
<sequence>MEKAHNWTYVKSKSKGKQTALTQSKPKDTTGSPNQLSLLTGAAIHNSPNQLTIPTGAVIHSSPAFSASASISTPASPHSLAGPPTTVDFVLFDDQEDAEGEDDDTPLYTHFGNVQEPDSYLPWTSPGTRLRDNERMIQHFSQAYNCMPGTLIPPTHLPDARLDPALSNFAALPAYGLPYSQPVGDHGHFANDAAIKIESPIDIPVDDFFPADGAVKRKHETPENHLTQHGQVQATTGSGPSGNHTAGADRRAPGRSKAHLASAPGNNSGEDGSRPKKKLKSNDTQEFTDTSMPDIFRHAHPDIYDRNRSDKYSPCHTPHREISTLVRHLSRPAHRLTVTPRAISSFDLDDPEFRHPRVGVCRFCWRSFSNKLEFDVHVSSPCQRVSRGKEEKWRVLHDSFTPLCDPADTIVPATQPAQQTGDGHNAADGLEDSLMEDVGGDTNGADEARTPSTSVPSPVPSHTDSFLPAPMNADQIVSVDEHGRLQREHEALLERHQQLEQVTRVLLIQRMMQQPNLNHSTTTTNNTVVNPGPSNARSTLHHSIVMKALLDRDNLVQHMDSQSTDVDVQGFMNEMEDTLSHQSAAGYASAASSASSSTIHRVPPSPPSQPAQLPGDRVEKATSHQTTTALAYRPPLPSIPDSGYGTDKRRGSLAELQQEALAKMVTPPSSGEAAEASQADVAPGVTEATTAHKLSPHHSQSSDLFLTEQEMANYHDPDYNGFYQDSNGQNLFNPDPSLDAFGFEFPPSQTE</sequence>
<name>A0AAN6V974_9PEZI</name>
<dbReference type="EMBL" id="MU853558">
    <property type="protein sequence ID" value="KAK4147057.1"/>
    <property type="molecule type" value="Genomic_DNA"/>
</dbReference>
<feature type="compositionally biased region" description="Polar residues" evidence="1">
    <location>
        <begin position="17"/>
        <end position="35"/>
    </location>
</feature>
<feature type="compositionally biased region" description="Acidic residues" evidence="1">
    <location>
        <begin position="429"/>
        <end position="439"/>
    </location>
</feature>
<protein>
    <recommendedName>
        <fullName evidence="4">C2H2-type domain-containing protein</fullName>
    </recommendedName>
</protein>
<feature type="compositionally biased region" description="Polar residues" evidence="1">
    <location>
        <begin position="282"/>
        <end position="291"/>
    </location>
</feature>
<feature type="compositionally biased region" description="Low complexity" evidence="1">
    <location>
        <begin position="583"/>
        <end position="597"/>
    </location>
</feature>
<accession>A0AAN6V974</accession>
<feature type="region of interest" description="Disordered" evidence="1">
    <location>
        <begin position="1"/>
        <end position="35"/>
    </location>
</feature>
<gene>
    <name evidence="2" type="ORF">C8A04DRAFT_9398</name>
</gene>
<dbReference type="AlphaFoldDB" id="A0AAN6V974"/>
<comment type="caution">
    <text evidence="2">The sequence shown here is derived from an EMBL/GenBank/DDBJ whole genome shotgun (WGS) entry which is preliminary data.</text>
</comment>
<dbReference type="Proteomes" id="UP001302676">
    <property type="component" value="Unassembled WGS sequence"/>
</dbReference>
<evidence type="ECO:0008006" key="4">
    <source>
        <dbReference type="Google" id="ProtNLM"/>
    </source>
</evidence>
<feature type="compositionally biased region" description="Polar residues" evidence="1">
    <location>
        <begin position="723"/>
        <end position="732"/>
    </location>
</feature>
<dbReference type="RefSeq" id="XP_062640428.1">
    <property type="nucleotide sequence ID" value="XM_062785465.1"/>
</dbReference>
<feature type="region of interest" description="Disordered" evidence="1">
    <location>
        <begin position="716"/>
        <end position="751"/>
    </location>
</feature>
<feature type="region of interest" description="Disordered" evidence="1">
    <location>
        <begin position="413"/>
        <end position="469"/>
    </location>
</feature>
<keyword evidence="3" id="KW-1185">Reference proteome</keyword>
<feature type="compositionally biased region" description="Low complexity" evidence="1">
    <location>
        <begin position="521"/>
        <end position="530"/>
    </location>
</feature>
<evidence type="ECO:0000313" key="2">
    <source>
        <dbReference type="EMBL" id="KAK4147057.1"/>
    </source>
</evidence>
<reference evidence="2" key="2">
    <citation type="submission" date="2023-05" db="EMBL/GenBank/DDBJ databases">
        <authorList>
            <consortium name="Lawrence Berkeley National Laboratory"/>
            <person name="Steindorff A."/>
            <person name="Hensen N."/>
            <person name="Bonometti L."/>
            <person name="Westerberg I."/>
            <person name="Brannstrom I.O."/>
            <person name="Guillou S."/>
            <person name="Cros-Aarteil S."/>
            <person name="Calhoun S."/>
            <person name="Haridas S."/>
            <person name="Kuo A."/>
            <person name="Mondo S."/>
            <person name="Pangilinan J."/>
            <person name="Riley R."/>
            <person name="Labutti K."/>
            <person name="Andreopoulos B."/>
            <person name="Lipzen A."/>
            <person name="Chen C."/>
            <person name="Yanf M."/>
            <person name="Daum C."/>
            <person name="Ng V."/>
            <person name="Clum A."/>
            <person name="Ohm R."/>
            <person name="Martin F."/>
            <person name="Silar P."/>
            <person name="Natvig D."/>
            <person name="Lalanne C."/>
            <person name="Gautier V."/>
            <person name="Ament-Velasquez S.L."/>
            <person name="Kruys A."/>
            <person name="Hutchinson M.I."/>
            <person name="Powell A.J."/>
            <person name="Barry K."/>
            <person name="Miller A.N."/>
            <person name="Grigoriev I.V."/>
            <person name="Debuchy R."/>
            <person name="Gladieux P."/>
            <person name="Thoren M.H."/>
            <person name="Johannesson H."/>
        </authorList>
    </citation>
    <scope>NUCLEOTIDE SEQUENCE</scope>
    <source>
        <strain evidence="2">CBS 141.50</strain>
    </source>
</reference>
<feature type="region of interest" description="Disordered" evidence="1">
    <location>
        <begin position="582"/>
        <end position="648"/>
    </location>
</feature>
<feature type="compositionally biased region" description="Polar residues" evidence="1">
    <location>
        <begin position="224"/>
        <end position="244"/>
    </location>
</feature>
<dbReference type="GeneID" id="87822078"/>